<dbReference type="EMBL" id="CACVAQ010000080">
    <property type="protein sequence ID" value="CAA6802923.1"/>
    <property type="molecule type" value="Genomic_DNA"/>
</dbReference>
<name>A0A6S6S5E3_9BACT</name>
<proteinExistence type="predicted"/>
<evidence type="ECO:0000313" key="1">
    <source>
        <dbReference type="EMBL" id="CAA6802923.1"/>
    </source>
</evidence>
<reference evidence="1" key="1">
    <citation type="submission" date="2020-01" db="EMBL/GenBank/DDBJ databases">
        <authorList>
            <person name="Meier V. D."/>
            <person name="Meier V D."/>
        </authorList>
    </citation>
    <scope>NUCLEOTIDE SEQUENCE</scope>
    <source>
        <strain evidence="1">HLG_WM_MAG_10</strain>
    </source>
</reference>
<accession>A0A6S6S5E3</accession>
<sequence>MSLMPLGKEGYYNQQQGCFSSTKIIGLYFNHENSTICLNIFSFFLHS</sequence>
<protein>
    <submittedName>
        <fullName evidence="1">Uncharacterized protein</fullName>
    </submittedName>
</protein>
<gene>
    <name evidence="1" type="ORF">HELGO_WM12052</name>
</gene>
<dbReference type="AlphaFoldDB" id="A0A6S6S5E3"/>
<organism evidence="1">
    <name type="scientific">uncultured Aureispira sp</name>
    <dbReference type="NCBI Taxonomy" id="1331704"/>
    <lineage>
        <taxon>Bacteria</taxon>
        <taxon>Pseudomonadati</taxon>
        <taxon>Bacteroidota</taxon>
        <taxon>Saprospiria</taxon>
        <taxon>Saprospirales</taxon>
        <taxon>Saprospiraceae</taxon>
        <taxon>Aureispira</taxon>
        <taxon>environmental samples</taxon>
    </lineage>
</organism>